<reference evidence="3" key="1">
    <citation type="journal article" date="2013" name="ISME J.">
        <title>A small predatory core genome in the divergent marine Bacteriovorax marinus SJ and the terrestrial Bdellovibrio bacteriovorus.</title>
        <authorList>
            <person name="Crossman L.C."/>
            <person name="Chen H."/>
            <person name="Cerdeno-Tarraga A.M."/>
            <person name="Brooks K."/>
            <person name="Quail M.A."/>
            <person name="Pineiro S.A."/>
            <person name="Hobley L."/>
            <person name="Sockett R.E."/>
            <person name="Bentley S.D."/>
            <person name="Parkhill J."/>
            <person name="Williams H.N."/>
            <person name="Stine O.C."/>
        </authorList>
    </citation>
    <scope>NUCLEOTIDE SEQUENCE [LARGE SCALE GENOMIC DNA]</scope>
    <source>
        <strain evidence="3">ATCC BAA-682 / DSM 15412 / SJ</strain>
    </source>
</reference>
<proteinExistence type="predicted"/>
<gene>
    <name evidence="2" type="ordered locus">BMS_1737</name>
</gene>
<dbReference type="EMBL" id="FQ312005">
    <property type="protein sequence ID" value="CBW26567.1"/>
    <property type="molecule type" value="Genomic_DNA"/>
</dbReference>
<dbReference type="RefSeq" id="WP_014244348.1">
    <property type="nucleotide sequence ID" value="NC_016620.1"/>
</dbReference>
<dbReference type="STRING" id="862908.BMS_1737"/>
<feature type="region of interest" description="Disordered" evidence="1">
    <location>
        <begin position="29"/>
        <end position="48"/>
    </location>
</feature>
<keyword evidence="3" id="KW-1185">Reference proteome</keyword>
<dbReference type="Proteomes" id="UP000008963">
    <property type="component" value="Chromosome"/>
</dbReference>
<dbReference type="PATRIC" id="fig|862908.3.peg.1651"/>
<organism evidence="2 3">
    <name type="scientific">Halobacteriovorax marinus (strain ATCC BAA-682 / DSM 15412 / SJ)</name>
    <name type="common">Bacteriovorax marinus</name>
    <dbReference type="NCBI Taxonomy" id="862908"/>
    <lineage>
        <taxon>Bacteria</taxon>
        <taxon>Pseudomonadati</taxon>
        <taxon>Bdellovibrionota</taxon>
        <taxon>Bacteriovoracia</taxon>
        <taxon>Bacteriovoracales</taxon>
        <taxon>Halobacteriovoraceae</taxon>
        <taxon>Halobacteriovorax</taxon>
    </lineage>
</organism>
<name>E1X1H6_HALMS</name>
<dbReference type="OrthoDB" id="5296697at2"/>
<sequence length="214" mass="25030">MNKRDQIIFSVVCLAIAFLTLRSDGSKNDERKLDTNKNEVKSLEKTSKGKKRSHFKVIEEKVAKKNDVLISHSKLRSKAILNKKENELLDQYFTDHKNIRVAFLTLSSQKFDDLDKAIDRRINATNFLMDGLSRSHMDRSEIIKATEMFLLSENEELTENLDIRRAIIGDKVDLYNALVNYAPEQVEIFKRNYMSERLKKVIQYVEMNKQRNRG</sequence>
<dbReference type="KEGG" id="bmx:BMS_1737"/>
<protein>
    <submittedName>
        <fullName evidence="2">Membrane protein</fullName>
    </submittedName>
</protein>
<dbReference type="AlphaFoldDB" id="E1X1H6"/>
<evidence type="ECO:0000256" key="1">
    <source>
        <dbReference type="SAM" id="MobiDB-lite"/>
    </source>
</evidence>
<evidence type="ECO:0000313" key="3">
    <source>
        <dbReference type="Proteomes" id="UP000008963"/>
    </source>
</evidence>
<dbReference type="HOGENOM" id="CLU_1287337_0_0_7"/>
<evidence type="ECO:0000313" key="2">
    <source>
        <dbReference type="EMBL" id="CBW26567.1"/>
    </source>
</evidence>
<accession>E1X1H6</accession>
<feature type="compositionally biased region" description="Basic and acidic residues" evidence="1">
    <location>
        <begin position="29"/>
        <end position="47"/>
    </location>
</feature>